<evidence type="ECO:0000313" key="4">
    <source>
        <dbReference type="Proteomes" id="UP000622552"/>
    </source>
</evidence>
<feature type="transmembrane region" description="Helical" evidence="2">
    <location>
        <begin position="18"/>
        <end position="36"/>
    </location>
</feature>
<keyword evidence="2" id="KW-0472">Membrane</keyword>
<keyword evidence="2" id="KW-1133">Transmembrane helix</keyword>
<feature type="region of interest" description="Disordered" evidence="1">
    <location>
        <begin position="117"/>
        <end position="598"/>
    </location>
</feature>
<feature type="compositionally biased region" description="Basic and acidic residues" evidence="1">
    <location>
        <begin position="298"/>
        <end position="339"/>
    </location>
</feature>
<dbReference type="Proteomes" id="UP000622552">
    <property type="component" value="Unassembled WGS sequence"/>
</dbReference>
<protein>
    <submittedName>
        <fullName evidence="3">Uncharacterized protein</fullName>
    </submittedName>
</protein>
<gene>
    <name evidence="3" type="ORF">IW245_005414</name>
</gene>
<accession>A0A8J7GST0</accession>
<feature type="transmembrane region" description="Helical" evidence="2">
    <location>
        <begin position="43"/>
        <end position="63"/>
    </location>
</feature>
<feature type="compositionally biased region" description="Low complexity" evidence="1">
    <location>
        <begin position="127"/>
        <end position="158"/>
    </location>
</feature>
<feature type="compositionally biased region" description="Basic and acidic residues" evidence="1">
    <location>
        <begin position="478"/>
        <end position="502"/>
    </location>
</feature>
<sequence>MPASDTQQGRLSGGLPTILFWIGVGLAPVAAALLLLSQGGGPLRVAAALAILSIVLIGLSITLRRDNGAVSAEMEATLVEELELLREDVRDDIRTAAKATHAALLREVQTLRGEVDALRGGRPQPGPVTATAAVPAPGAGVVHHTETVQVTTRQTTLTADHPHGRATPYPPADEARRPEPDPRFEGRRAEPAQPDVARRPGNEYGARPALETSRIEPSTVLGPRPEPARAAEYGRRVEDDRPRWEPEPVRARVAEEPVGRARIVDDGPAVGWQPPAPTGRYDDSTSVSRYGSSPRADGPARADGDGRWDGEGRRADDGRRADGDGRRALPEPARFESEPRPAGFDAPRWADGESRRSEPEPARFDSDPRRVDSDPRRADIDPRRAEPEPRRSEPGPRWADADQRRPDTGPRWADGDGRRAEPEMDGPTRNRRAARRAEPDDEPGFAANLPAIPRGNDPWADLRSDAPGSTRSAGESWAEVRSDERGGELRMGERRAELRTDEYGQELRVADRWASIRQEPADQDRPGRRAAADWDDHQPQATDVPGWRNQDSGGDERTTSGWTPPRDYDDTGYRSRHTEEPRGWQPPQEDYPREERWR</sequence>
<organism evidence="3 4">
    <name type="scientific">Longispora fulva</name>
    <dbReference type="NCBI Taxonomy" id="619741"/>
    <lineage>
        <taxon>Bacteria</taxon>
        <taxon>Bacillati</taxon>
        <taxon>Actinomycetota</taxon>
        <taxon>Actinomycetes</taxon>
        <taxon>Micromonosporales</taxon>
        <taxon>Micromonosporaceae</taxon>
        <taxon>Longispora</taxon>
    </lineage>
</organism>
<reference evidence="3" key="1">
    <citation type="submission" date="2020-11" db="EMBL/GenBank/DDBJ databases">
        <title>Sequencing the genomes of 1000 actinobacteria strains.</title>
        <authorList>
            <person name="Klenk H.-P."/>
        </authorList>
    </citation>
    <scope>NUCLEOTIDE SEQUENCE</scope>
    <source>
        <strain evidence="3">DSM 45356</strain>
    </source>
</reference>
<keyword evidence="2" id="KW-0812">Transmembrane</keyword>
<evidence type="ECO:0000313" key="3">
    <source>
        <dbReference type="EMBL" id="MBG6139220.1"/>
    </source>
</evidence>
<dbReference type="RefSeq" id="WP_197005899.1">
    <property type="nucleotide sequence ID" value="NZ_BONS01000012.1"/>
</dbReference>
<feature type="compositionally biased region" description="Basic and acidic residues" evidence="1">
    <location>
        <begin position="226"/>
        <end position="265"/>
    </location>
</feature>
<keyword evidence="4" id="KW-1185">Reference proteome</keyword>
<feature type="compositionally biased region" description="Basic and acidic residues" evidence="1">
    <location>
        <begin position="173"/>
        <end position="201"/>
    </location>
</feature>
<evidence type="ECO:0000256" key="2">
    <source>
        <dbReference type="SAM" id="Phobius"/>
    </source>
</evidence>
<dbReference type="AlphaFoldDB" id="A0A8J7GST0"/>
<feature type="compositionally biased region" description="Basic and acidic residues" evidence="1">
    <location>
        <begin position="348"/>
        <end position="428"/>
    </location>
</feature>
<dbReference type="EMBL" id="JADOUF010000001">
    <property type="protein sequence ID" value="MBG6139220.1"/>
    <property type="molecule type" value="Genomic_DNA"/>
</dbReference>
<proteinExistence type="predicted"/>
<name>A0A8J7GST0_9ACTN</name>
<evidence type="ECO:0000256" key="1">
    <source>
        <dbReference type="SAM" id="MobiDB-lite"/>
    </source>
</evidence>
<feature type="compositionally biased region" description="Basic and acidic residues" evidence="1">
    <location>
        <begin position="566"/>
        <end position="582"/>
    </location>
</feature>
<feature type="compositionally biased region" description="Basic and acidic residues" evidence="1">
    <location>
        <begin position="519"/>
        <end position="538"/>
    </location>
</feature>
<comment type="caution">
    <text evidence="3">The sequence shown here is derived from an EMBL/GenBank/DDBJ whole genome shotgun (WGS) entry which is preliminary data.</text>
</comment>